<keyword evidence="10 18" id="KW-0269">Exonuclease</keyword>
<dbReference type="PANTHER" id="PTHR30231">
    <property type="entry name" value="DNA POLYMERASE III SUBUNIT EPSILON"/>
    <property type="match status" value="1"/>
</dbReference>
<reference evidence="20 21" key="1">
    <citation type="submission" date="2020-08" db="EMBL/GenBank/DDBJ databases">
        <title>Lysobacter sp. II4 sp. nov., isolated from soil.</title>
        <authorList>
            <person name="Woo C.Y."/>
            <person name="Kim J."/>
        </authorList>
    </citation>
    <scope>NUCLEOTIDE SEQUENCE [LARGE SCALE GENOMIC DNA]</scope>
    <source>
        <strain evidence="20 21">II4</strain>
    </source>
</reference>
<feature type="binding site" evidence="16">
    <location>
        <position position="9"/>
    </location>
    <ligand>
        <name>substrate</name>
    </ligand>
</feature>
<evidence type="ECO:0000313" key="21">
    <source>
        <dbReference type="Proteomes" id="UP000516018"/>
    </source>
</evidence>
<evidence type="ECO:0000256" key="13">
    <source>
        <dbReference type="ARBA" id="ARBA00023211"/>
    </source>
</evidence>
<evidence type="ECO:0000256" key="3">
    <source>
        <dbReference type="ARBA" id="ARBA00020352"/>
    </source>
</evidence>
<dbReference type="NCBIfam" id="TIGR00573">
    <property type="entry name" value="dnaq"/>
    <property type="match status" value="1"/>
</dbReference>
<feature type="domain" description="Exonuclease" evidence="19">
    <location>
        <begin position="2"/>
        <end position="175"/>
    </location>
</feature>
<keyword evidence="9 18" id="KW-0378">Hydrolase</keyword>
<dbReference type="InterPro" id="IPR012337">
    <property type="entry name" value="RNaseH-like_sf"/>
</dbReference>
<evidence type="ECO:0000256" key="6">
    <source>
        <dbReference type="ARBA" id="ARBA00022705"/>
    </source>
</evidence>
<evidence type="ECO:0000256" key="18">
    <source>
        <dbReference type="RuleBase" id="RU364087"/>
    </source>
</evidence>
<comment type="cofactor">
    <cofactor evidence="17">
        <name>Mg(2+)</name>
        <dbReference type="ChEBI" id="CHEBI:18420"/>
    </cofactor>
    <cofactor evidence="17">
        <name>Mn(2+)</name>
        <dbReference type="ChEBI" id="CHEBI:29035"/>
    </cofactor>
    <text evidence="17">Binds 2 divalent metal cations. Magnesium or manganese.</text>
</comment>
<comment type="function">
    <text evidence="18">DNA polymerase III is a complex, multichain enzyme responsible for most of the replicative synthesis in bacteria. The epsilon subunit contain the editing function and is a proofreading 3'-5' exonuclease.</text>
</comment>
<dbReference type="RefSeq" id="WP_187712476.1">
    <property type="nucleotide sequence ID" value="NZ_CP060820.1"/>
</dbReference>
<dbReference type="GO" id="GO:0008408">
    <property type="term" value="F:3'-5' exonuclease activity"/>
    <property type="evidence" value="ECO:0007669"/>
    <property type="project" value="TreeGrafter"/>
</dbReference>
<dbReference type="InterPro" id="IPR006054">
    <property type="entry name" value="DnaQ"/>
</dbReference>
<evidence type="ECO:0000313" key="20">
    <source>
        <dbReference type="EMBL" id="QNP41039.1"/>
    </source>
</evidence>
<comment type="catalytic activity">
    <reaction evidence="14 18">
        <text>DNA(n) + a 2'-deoxyribonucleoside 5'-triphosphate = DNA(n+1) + diphosphate</text>
        <dbReference type="Rhea" id="RHEA:22508"/>
        <dbReference type="Rhea" id="RHEA-COMP:17339"/>
        <dbReference type="Rhea" id="RHEA-COMP:17340"/>
        <dbReference type="ChEBI" id="CHEBI:33019"/>
        <dbReference type="ChEBI" id="CHEBI:61560"/>
        <dbReference type="ChEBI" id="CHEBI:173112"/>
        <dbReference type="EC" id="2.7.7.7"/>
    </reaction>
</comment>
<dbReference type="InterPro" id="IPR036397">
    <property type="entry name" value="RNaseH_sf"/>
</dbReference>
<organism evidence="20 21">
    <name type="scientific">Agrilutibacter terrestris</name>
    <dbReference type="NCBI Taxonomy" id="2865112"/>
    <lineage>
        <taxon>Bacteria</taxon>
        <taxon>Pseudomonadati</taxon>
        <taxon>Pseudomonadota</taxon>
        <taxon>Gammaproteobacteria</taxon>
        <taxon>Lysobacterales</taxon>
        <taxon>Lysobacteraceae</taxon>
        <taxon>Agrilutibacter</taxon>
    </lineage>
</organism>
<comment type="cofactor">
    <cofactor evidence="1 18">
        <name>Mn(2+)</name>
        <dbReference type="ChEBI" id="CHEBI:29035"/>
    </cofactor>
</comment>
<evidence type="ECO:0000256" key="17">
    <source>
        <dbReference type="PIRSR" id="PIRSR606309-3"/>
    </source>
</evidence>
<evidence type="ECO:0000256" key="11">
    <source>
        <dbReference type="ARBA" id="ARBA00022842"/>
    </source>
</evidence>
<dbReference type="InterPro" id="IPR013520">
    <property type="entry name" value="Ribonucl_H"/>
</dbReference>
<dbReference type="GO" id="GO:0003887">
    <property type="term" value="F:DNA-directed DNA polymerase activity"/>
    <property type="evidence" value="ECO:0007669"/>
    <property type="project" value="UniProtKB-KW"/>
</dbReference>
<dbReference type="NCBIfam" id="NF004316">
    <property type="entry name" value="PRK05711.1"/>
    <property type="match status" value="1"/>
</dbReference>
<evidence type="ECO:0000259" key="19">
    <source>
        <dbReference type="SMART" id="SM00479"/>
    </source>
</evidence>
<dbReference type="Gene3D" id="3.30.420.10">
    <property type="entry name" value="Ribonuclease H-like superfamily/Ribonuclease H"/>
    <property type="match status" value="1"/>
</dbReference>
<evidence type="ECO:0000256" key="12">
    <source>
        <dbReference type="ARBA" id="ARBA00022932"/>
    </source>
</evidence>
<name>A0A7H0FYC3_9GAMM</name>
<dbReference type="GO" id="GO:0045004">
    <property type="term" value="P:DNA replication proofreading"/>
    <property type="evidence" value="ECO:0007669"/>
    <property type="project" value="TreeGrafter"/>
</dbReference>
<dbReference type="EMBL" id="CP060820">
    <property type="protein sequence ID" value="QNP41039.1"/>
    <property type="molecule type" value="Genomic_DNA"/>
</dbReference>
<evidence type="ECO:0000256" key="4">
    <source>
        <dbReference type="ARBA" id="ARBA00022679"/>
    </source>
</evidence>
<gene>
    <name evidence="18 20" type="primary">dnaQ</name>
    <name evidence="20" type="ORF">H8B22_02010</name>
</gene>
<feature type="binding site" evidence="17">
    <location>
        <position position="7"/>
    </location>
    <ligand>
        <name>a divalent metal cation</name>
        <dbReference type="ChEBI" id="CHEBI:60240"/>
        <label>1</label>
        <note>catalytic</note>
    </ligand>
</feature>
<keyword evidence="21" id="KW-1185">Reference proteome</keyword>
<evidence type="ECO:0000256" key="1">
    <source>
        <dbReference type="ARBA" id="ARBA00001936"/>
    </source>
</evidence>
<keyword evidence="6 18" id="KW-0235">DNA replication</keyword>
<evidence type="ECO:0000256" key="16">
    <source>
        <dbReference type="PIRSR" id="PIRSR606309-2"/>
    </source>
</evidence>
<sequence length="249" mass="27168">MRQIILDTETTGLSWAAGNRVVEIGCVEMVERRPTGRTFHCYLNPEREFEAGAQEVTGLTLEFLADKPLFAAVVDEFLAFIDGAELVIHNAAFDVGFLDSELSRAGPQYGKLADRCTIEDTLLLARQRFPGQRNSLDALCKRFDVDNTHRQLHGALLDAQLLAEVYIGLTSGQGEIGFEASAEAAAATAKVSFEVDLQAPRPRVAIAVDEFEAHEARLAQLRKKAGKALWDAWAEADAAIAQQVEAVPA</sequence>
<feature type="binding site" evidence="17">
    <location>
        <position position="9"/>
    </location>
    <ligand>
        <name>a divalent metal cation</name>
        <dbReference type="ChEBI" id="CHEBI:60240"/>
        <label>1</label>
        <note>catalytic</note>
    </ligand>
</feature>
<evidence type="ECO:0000256" key="10">
    <source>
        <dbReference type="ARBA" id="ARBA00022839"/>
    </source>
</evidence>
<evidence type="ECO:0000256" key="5">
    <source>
        <dbReference type="ARBA" id="ARBA00022695"/>
    </source>
</evidence>
<dbReference type="NCBIfam" id="TIGR01406">
    <property type="entry name" value="dnaQ_proteo"/>
    <property type="match status" value="1"/>
</dbReference>
<keyword evidence="11 17" id="KW-0460">Magnesium</keyword>
<dbReference type="EC" id="2.7.7.7" evidence="2 18"/>
<keyword evidence="8 17" id="KW-0479">Metal-binding</keyword>
<dbReference type="GO" id="GO:0046872">
    <property type="term" value="F:metal ion binding"/>
    <property type="evidence" value="ECO:0007669"/>
    <property type="project" value="UniProtKB-KW"/>
</dbReference>
<evidence type="ECO:0000256" key="9">
    <source>
        <dbReference type="ARBA" id="ARBA00022801"/>
    </source>
</evidence>
<keyword evidence="12 18" id="KW-0239">DNA-directed DNA polymerase</keyword>
<evidence type="ECO:0000256" key="7">
    <source>
        <dbReference type="ARBA" id="ARBA00022722"/>
    </source>
</evidence>
<feature type="active site" description="Proton acceptor" evidence="15">
    <location>
        <position position="153"/>
    </location>
</feature>
<dbReference type="GO" id="GO:0005829">
    <property type="term" value="C:cytosol"/>
    <property type="evidence" value="ECO:0007669"/>
    <property type="project" value="TreeGrafter"/>
</dbReference>
<dbReference type="SMART" id="SM00479">
    <property type="entry name" value="EXOIII"/>
    <property type="match status" value="1"/>
</dbReference>
<accession>A0A7H0FYC3</accession>
<dbReference type="AlphaFoldDB" id="A0A7H0FYC3"/>
<protein>
    <recommendedName>
        <fullName evidence="3 18">DNA polymerase III subunit epsilon</fullName>
        <ecNumber evidence="2 18">2.7.7.7</ecNumber>
    </recommendedName>
</protein>
<feature type="binding site" evidence="17">
    <location>
        <position position="158"/>
    </location>
    <ligand>
        <name>a divalent metal cation</name>
        <dbReference type="ChEBI" id="CHEBI:60240"/>
        <label>1</label>
        <note>catalytic</note>
    </ligand>
</feature>
<evidence type="ECO:0000256" key="15">
    <source>
        <dbReference type="PIRSR" id="PIRSR606309-1"/>
    </source>
</evidence>
<dbReference type="Proteomes" id="UP000516018">
    <property type="component" value="Chromosome"/>
</dbReference>
<evidence type="ECO:0000256" key="8">
    <source>
        <dbReference type="ARBA" id="ARBA00022723"/>
    </source>
</evidence>
<keyword evidence="5 18" id="KW-0548">Nucleotidyltransferase</keyword>
<dbReference type="Pfam" id="PF00929">
    <property type="entry name" value="RNase_T"/>
    <property type="match status" value="1"/>
</dbReference>
<keyword evidence="7 18" id="KW-0540">Nuclease</keyword>
<dbReference type="FunFam" id="3.30.420.10:FF:000012">
    <property type="entry name" value="DNA polymerase III subunit epsilon"/>
    <property type="match status" value="1"/>
</dbReference>
<dbReference type="CDD" id="cd06131">
    <property type="entry name" value="DNA_pol_III_epsilon_Ecoli_like"/>
    <property type="match status" value="1"/>
</dbReference>
<keyword evidence="13 17" id="KW-0464">Manganese</keyword>
<dbReference type="PANTHER" id="PTHR30231:SF41">
    <property type="entry name" value="DNA POLYMERASE III SUBUNIT EPSILON"/>
    <property type="match status" value="1"/>
</dbReference>
<dbReference type="KEGG" id="lsx:H8B22_02010"/>
<dbReference type="InterPro" id="IPR006309">
    <property type="entry name" value="DnaQ_proteo"/>
</dbReference>
<comment type="subunit">
    <text evidence="18">DNA polymerase III contains a core (composed of alpha, epsilon and theta chains) that associates with a tau subunit. This core dimerizes to form the POLIII' complex. PolIII' associates with the gamma complex (composed of gamma, delta, delta', psi and chi chains) and with the beta chain to form the complete DNA polymerase III complex.</text>
</comment>
<evidence type="ECO:0000256" key="14">
    <source>
        <dbReference type="ARBA" id="ARBA00049244"/>
    </source>
</evidence>
<feature type="binding site" evidence="16">
    <location>
        <position position="158"/>
    </location>
    <ligand>
        <name>substrate</name>
    </ligand>
</feature>
<evidence type="ECO:0000256" key="2">
    <source>
        <dbReference type="ARBA" id="ARBA00012417"/>
    </source>
</evidence>
<keyword evidence="4 18" id="KW-0808">Transferase</keyword>
<dbReference type="GO" id="GO:0003677">
    <property type="term" value="F:DNA binding"/>
    <property type="evidence" value="ECO:0007669"/>
    <property type="project" value="InterPro"/>
</dbReference>
<dbReference type="SUPFAM" id="SSF53098">
    <property type="entry name" value="Ribonuclease H-like"/>
    <property type="match status" value="1"/>
</dbReference>
<feature type="binding site" evidence="16">
    <location>
        <position position="7"/>
    </location>
    <ligand>
        <name>substrate</name>
    </ligand>
</feature>
<proteinExistence type="predicted"/>